<name>A0AAQ3RS11_VIGMU</name>
<gene>
    <name evidence="1" type="ORF">V8G54_023240</name>
</gene>
<dbReference type="EMBL" id="CP144694">
    <property type="protein sequence ID" value="WVZ02434.1"/>
    <property type="molecule type" value="Genomic_DNA"/>
</dbReference>
<sequence length="133" mass="15038">MNIEVGLAYSGSLSSKYFVKICPRYRWWQDLWNRQEHKNYYSSIMSKKMKFWSSTVIKICISLNTCEASPFAASSCIVICIALCCFGPHGIHMPSGFLKKNMASWVLRTGSNKTSLTQTAISEPENPSVLRAK</sequence>
<dbReference type="AlphaFoldDB" id="A0AAQ3RS11"/>
<proteinExistence type="predicted"/>
<dbReference type="Proteomes" id="UP001374535">
    <property type="component" value="Chromosome 7"/>
</dbReference>
<protein>
    <submittedName>
        <fullName evidence="1">Uncharacterized protein</fullName>
    </submittedName>
</protein>
<feature type="non-terminal residue" evidence="1">
    <location>
        <position position="133"/>
    </location>
</feature>
<evidence type="ECO:0000313" key="2">
    <source>
        <dbReference type="Proteomes" id="UP001374535"/>
    </source>
</evidence>
<reference evidence="1 2" key="1">
    <citation type="journal article" date="2023" name="Life. Sci Alliance">
        <title>Evolutionary insights into 3D genome organization and epigenetic landscape of Vigna mungo.</title>
        <authorList>
            <person name="Junaid A."/>
            <person name="Singh B."/>
            <person name="Bhatia S."/>
        </authorList>
    </citation>
    <scope>NUCLEOTIDE SEQUENCE [LARGE SCALE GENOMIC DNA]</scope>
    <source>
        <strain evidence="1">Urdbean</strain>
    </source>
</reference>
<organism evidence="1 2">
    <name type="scientific">Vigna mungo</name>
    <name type="common">Black gram</name>
    <name type="synonym">Phaseolus mungo</name>
    <dbReference type="NCBI Taxonomy" id="3915"/>
    <lineage>
        <taxon>Eukaryota</taxon>
        <taxon>Viridiplantae</taxon>
        <taxon>Streptophyta</taxon>
        <taxon>Embryophyta</taxon>
        <taxon>Tracheophyta</taxon>
        <taxon>Spermatophyta</taxon>
        <taxon>Magnoliopsida</taxon>
        <taxon>eudicotyledons</taxon>
        <taxon>Gunneridae</taxon>
        <taxon>Pentapetalae</taxon>
        <taxon>rosids</taxon>
        <taxon>fabids</taxon>
        <taxon>Fabales</taxon>
        <taxon>Fabaceae</taxon>
        <taxon>Papilionoideae</taxon>
        <taxon>50 kb inversion clade</taxon>
        <taxon>NPAAA clade</taxon>
        <taxon>indigoferoid/millettioid clade</taxon>
        <taxon>Phaseoleae</taxon>
        <taxon>Vigna</taxon>
    </lineage>
</organism>
<accession>A0AAQ3RS11</accession>
<keyword evidence="2" id="KW-1185">Reference proteome</keyword>
<evidence type="ECO:0000313" key="1">
    <source>
        <dbReference type="EMBL" id="WVZ02434.1"/>
    </source>
</evidence>